<protein>
    <submittedName>
        <fullName evidence="2">Uncharacterized protein</fullName>
    </submittedName>
</protein>
<accession>A0A7S3XVT5</accession>
<evidence type="ECO:0000256" key="1">
    <source>
        <dbReference type="SAM" id="MobiDB-lite"/>
    </source>
</evidence>
<sequence>MEGEEEGAEEEKDGTEENDEVESLAPSDDQNKTNMDMRPVWLQKLFGAPSNTDLEEEEEDGVEEEEEEEQEPPQLERGEPSRRKVGRVQPLTGDFDDHFNEATFTHMFQQLLHATKLDKALDKTQKKQDKRLSKAIAREDPRVARARRASIAERRQSQNSPTVMG</sequence>
<feature type="region of interest" description="Disordered" evidence="1">
    <location>
        <begin position="1"/>
        <end position="93"/>
    </location>
</feature>
<name>A0A7S3XVT5_HETAK</name>
<feature type="region of interest" description="Disordered" evidence="1">
    <location>
        <begin position="122"/>
        <end position="165"/>
    </location>
</feature>
<reference evidence="2" key="1">
    <citation type="submission" date="2021-01" db="EMBL/GenBank/DDBJ databases">
        <authorList>
            <person name="Corre E."/>
            <person name="Pelletier E."/>
            <person name="Niang G."/>
            <person name="Scheremetjew M."/>
            <person name="Finn R."/>
            <person name="Kale V."/>
            <person name="Holt S."/>
            <person name="Cochrane G."/>
            <person name="Meng A."/>
            <person name="Brown T."/>
            <person name="Cohen L."/>
        </authorList>
    </citation>
    <scope>NUCLEOTIDE SEQUENCE</scope>
    <source>
        <strain evidence="2">CCMP3107</strain>
    </source>
</reference>
<organism evidence="2">
    <name type="scientific">Heterosigma akashiwo</name>
    <name type="common">Chromophytic alga</name>
    <name type="synonym">Heterosigma carterae</name>
    <dbReference type="NCBI Taxonomy" id="2829"/>
    <lineage>
        <taxon>Eukaryota</taxon>
        <taxon>Sar</taxon>
        <taxon>Stramenopiles</taxon>
        <taxon>Ochrophyta</taxon>
        <taxon>Raphidophyceae</taxon>
        <taxon>Chattonellales</taxon>
        <taxon>Chattonellaceae</taxon>
        <taxon>Heterosigma</taxon>
    </lineage>
</organism>
<feature type="compositionally biased region" description="Acidic residues" evidence="1">
    <location>
        <begin position="53"/>
        <end position="71"/>
    </location>
</feature>
<proteinExistence type="predicted"/>
<gene>
    <name evidence="2" type="ORF">HAKA00212_LOCUS12410</name>
</gene>
<evidence type="ECO:0000313" key="2">
    <source>
        <dbReference type="EMBL" id="CAE0633697.1"/>
    </source>
</evidence>
<dbReference type="AlphaFoldDB" id="A0A7S3XVT5"/>
<feature type="compositionally biased region" description="Basic and acidic residues" evidence="1">
    <location>
        <begin position="122"/>
        <end position="143"/>
    </location>
</feature>
<feature type="compositionally biased region" description="Acidic residues" evidence="1">
    <location>
        <begin position="1"/>
        <end position="22"/>
    </location>
</feature>
<dbReference type="EMBL" id="HBIU01026913">
    <property type="protein sequence ID" value="CAE0633697.1"/>
    <property type="molecule type" value="Transcribed_RNA"/>
</dbReference>